<protein>
    <recommendedName>
        <fullName evidence="2">DUF6542 domain-containing protein</fullName>
    </recommendedName>
</protein>
<evidence type="ECO:0000259" key="2">
    <source>
        <dbReference type="Pfam" id="PF20177"/>
    </source>
</evidence>
<evidence type="ECO:0000256" key="1">
    <source>
        <dbReference type="SAM" id="Phobius"/>
    </source>
</evidence>
<evidence type="ECO:0000313" key="4">
    <source>
        <dbReference type="Proteomes" id="UP000037020"/>
    </source>
</evidence>
<feature type="transmembrane region" description="Helical" evidence="1">
    <location>
        <begin position="45"/>
        <end position="63"/>
    </location>
</feature>
<keyword evidence="1" id="KW-0812">Transmembrane</keyword>
<proteinExistence type="predicted"/>
<keyword evidence="4" id="KW-1185">Reference proteome</keyword>
<keyword evidence="1" id="KW-1133">Transmembrane helix</keyword>
<feature type="transmembrane region" description="Helical" evidence="1">
    <location>
        <begin position="70"/>
        <end position="91"/>
    </location>
</feature>
<feature type="transmembrane region" description="Helical" evidence="1">
    <location>
        <begin position="103"/>
        <end position="127"/>
    </location>
</feature>
<feature type="domain" description="DUF6542" evidence="2">
    <location>
        <begin position="17"/>
        <end position="129"/>
    </location>
</feature>
<dbReference type="InterPro" id="IPR046672">
    <property type="entry name" value="DUF6542"/>
</dbReference>
<evidence type="ECO:0000313" key="3">
    <source>
        <dbReference type="EMBL" id="KOG79222.1"/>
    </source>
</evidence>
<reference evidence="3 4" key="1">
    <citation type="submission" date="2015-07" db="EMBL/GenBank/DDBJ databases">
        <authorList>
            <person name="Ju K.-S."/>
            <person name="Doroghazi J.R."/>
            <person name="Metcalf W.W."/>
        </authorList>
    </citation>
    <scope>NUCLEOTIDE SEQUENCE [LARGE SCALE GENOMIC DNA]</scope>
    <source>
        <strain evidence="3 4">NRRL B-3589</strain>
    </source>
</reference>
<organism evidence="3 4">
    <name type="scientific">Streptomyces varsoviensis</name>
    <dbReference type="NCBI Taxonomy" id="67373"/>
    <lineage>
        <taxon>Bacteria</taxon>
        <taxon>Bacillati</taxon>
        <taxon>Actinomycetota</taxon>
        <taxon>Actinomycetes</taxon>
        <taxon>Kitasatosporales</taxon>
        <taxon>Streptomycetaceae</taxon>
        <taxon>Streptomyces</taxon>
    </lineage>
</organism>
<feature type="non-terminal residue" evidence="3">
    <location>
        <position position="1"/>
    </location>
</feature>
<keyword evidence="1" id="KW-0472">Membrane</keyword>
<feature type="transmembrane region" description="Helical" evidence="1">
    <location>
        <begin position="20"/>
        <end position="39"/>
    </location>
</feature>
<dbReference type="Proteomes" id="UP000037020">
    <property type="component" value="Unassembled WGS sequence"/>
</dbReference>
<dbReference type="EMBL" id="LGUT01003718">
    <property type="protein sequence ID" value="KOG79222.1"/>
    <property type="molecule type" value="Genomic_DNA"/>
</dbReference>
<accession>A0ABR5IV06</accession>
<gene>
    <name evidence="3" type="ORF">ADK38_39250</name>
</gene>
<name>A0ABR5IV06_9ACTN</name>
<comment type="caution">
    <text evidence="3">The sequence shown here is derived from an EMBL/GenBank/DDBJ whole genome shotgun (WGS) entry which is preliminary data.</text>
</comment>
<dbReference type="Pfam" id="PF20177">
    <property type="entry name" value="DUF6542"/>
    <property type="match status" value="1"/>
</dbReference>
<sequence length="141" mass="13695">GPRGSRRAGSAPARRGARGAVAVALVVPPLLGAAVDSVIGSGPGWTMAAGATLGAAWSTVLAARRHALWWVVPLPPLVVFAVTAGAGLLGGGSAGAKTLATSMVRWAVAGFPAMAAAECAVLAVLALRGIGGLGRGRRGNG</sequence>